<gene>
    <name evidence="3" type="ORF">NM203_18115</name>
</gene>
<name>A0ABT1M8I2_9MYCO</name>
<dbReference type="Pfam" id="PF02342">
    <property type="entry name" value="TerD"/>
    <property type="match status" value="1"/>
</dbReference>
<feature type="region of interest" description="Disordered" evidence="1">
    <location>
        <begin position="210"/>
        <end position="230"/>
    </location>
</feature>
<proteinExistence type="predicted"/>
<accession>A0ABT1M8I2</accession>
<keyword evidence="4" id="KW-1185">Reference proteome</keyword>
<comment type="caution">
    <text evidence="3">The sequence shown here is derived from an EMBL/GenBank/DDBJ whole genome shotgun (WGS) entry which is preliminary data.</text>
</comment>
<dbReference type="Proteomes" id="UP001651690">
    <property type="component" value="Unassembled WGS sequence"/>
</dbReference>
<feature type="domain" description="TerD" evidence="2">
    <location>
        <begin position="108"/>
        <end position="139"/>
    </location>
</feature>
<dbReference type="EMBL" id="JANDBD010000007">
    <property type="protein sequence ID" value="MCP9274107.1"/>
    <property type="molecule type" value="Genomic_DNA"/>
</dbReference>
<evidence type="ECO:0000256" key="1">
    <source>
        <dbReference type="SAM" id="MobiDB-lite"/>
    </source>
</evidence>
<evidence type="ECO:0000313" key="3">
    <source>
        <dbReference type="EMBL" id="MCP9274107.1"/>
    </source>
</evidence>
<reference evidence="3 4" key="1">
    <citation type="submission" date="2022-06" db="EMBL/GenBank/DDBJ databases">
        <title>Mycolicibacterium sp. CAU 1645 isolated from seawater.</title>
        <authorList>
            <person name="Kim W."/>
        </authorList>
    </citation>
    <scope>NUCLEOTIDE SEQUENCE [LARGE SCALE GENOMIC DNA]</scope>
    <source>
        <strain evidence="3 4">CAU 1645</strain>
    </source>
</reference>
<feature type="compositionally biased region" description="Low complexity" evidence="1">
    <location>
        <begin position="211"/>
        <end position="228"/>
    </location>
</feature>
<protein>
    <submittedName>
        <fullName evidence="3">TerD family protein</fullName>
    </submittedName>
</protein>
<feature type="compositionally biased region" description="Pro residues" evidence="1">
    <location>
        <begin position="156"/>
        <end position="170"/>
    </location>
</feature>
<dbReference type="InterPro" id="IPR003325">
    <property type="entry name" value="TerD"/>
</dbReference>
<dbReference type="Gene3D" id="2.60.60.30">
    <property type="entry name" value="sav2460 like domains"/>
    <property type="match status" value="1"/>
</dbReference>
<organism evidence="3 4">
    <name type="scientific">Mycolicibacterium arenosum</name>
    <dbReference type="NCBI Taxonomy" id="2952157"/>
    <lineage>
        <taxon>Bacteria</taxon>
        <taxon>Bacillati</taxon>
        <taxon>Actinomycetota</taxon>
        <taxon>Actinomycetes</taxon>
        <taxon>Mycobacteriales</taxon>
        <taxon>Mycobacteriaceae</taxon>
        <taxon>Mycolicibacterium</taxon>
    </lineage>
</organism>
<evidence type="ECO:0000259" key="2">
    <source>
        <dbReference type="Pfam" id="PF02342"/>
    </source>
</evidence>
<dbReference type="RefSeq" id="WP_255061452.1">
    <property type="nucleotide sequence ID" value="NZ_JANDBD010000007.1"/>
</dbReference>
<sequence>MGALVAGQNVEWGSRSVEFRAPAGVDGVAALAVNEQGRADAPERLIVTGRPIGGGIALRDNVIHVDLDVVDDAVQRVLCIAYTGGPRPGAFDCAIGDVTFAVSDPFPATVCFEVYRRGPTWKLRAVGQGYAGGLPELLAAHGLTGSAIPTAAAPPAVEPDQPPQPSPGPTVEPLQRIWMIYEDAARISAAFLSAREYATSRLDDELSAAIADPATRNTPAATAASNSAHQRHDELIARARADYDRDSTYLVNELREVDDTLPPSMASWKSPAWRRRPEAGDAVRIGSLSNAELGPLSIPFCVPAPLRRPMWIETVESSAAVPVLTALVLRLLAASPHPAPTLDVIDLAGGLHALSHPLAHRMVRPVVSDSADIAPRLKELVDAADLAEMRLGVDGQRSPASVVVFADFGFGLPPEALGDVIALAAKSGLGSSLLIVGENNWDGTDSRMRELSEYSQHIVITDGVMLDPWTRNPWTFVPDTAPEPGRTVSDLLAGMSALQPFE</sequence>
<evidence type="ECO:0000313" key="4">
    <source>
        <dbReference type="Proteomes" id="UP001651690"/>
    </source>
</evidence>
<feature type="region of interest" description="Disordered" evidence="1">
    <location>
        <begin position="149"/>
        <end position="171"/>
    </location>
</feature>